<dbReference type="AlphaFoldDB" id="A0A923SNM4"/>
<dbReference type="InterPro" id="IPR006427">
    <property type="entry name" value="Portal_HK97"/>
</dbReference>
<comment type="caution">
    <text evidence="1">The sequence shown here is derived from an EMBL/GenBank/DDBJ whole genome shotgun (WGS) entry which is preliminary data.</text>
</comment>
<protein>
    <submittedName>
        <fullName evidence="1">Phage portal protein</fullName>
    </submittedName>
</protein>
<dbReference type="Proteomes" id="UP000650485">
    <property type="component" value="Unassembled WGS sequence"/>
</dbReference>
<dbReference type="RefSeq" id="WP_135474409.1">
    <property type="nucleotide sequence ID" value="NZ_CP110106.1"/>
</dbReference>
<name>A0A923SNM4_WEICO</name>
<accession>A0A923SNM4</accession>
<evidence type="ECO:0000313" key="2">
    <source>
        <dbReference type="Proteomes" id="UP000650485"/>
    </source>
</evidence>
<evidence type="ECO:0000313" key="1">
    <source>
        <dbReference type="EMBL" id="MBC6499311.1"/>
    </source>
</evidence>
<gene>
    <name evidence="1" type="ORF">H7R52_11625</name>
</gene>
<dbReference type="EMBL" id="JACSZT010000008">
    <property type="protein sequence ID" value="MBC6499311.1"/>
    <property type="molecule type" value="Genomic_DNA"/>
</dbReference>
<dbReference type="Pfam" id="PF04860">
    <property type="entry name" value="Phage_portal"/>
    <property type="match status" value="1"/>
</dbReference>
<organism evidence="1 2">
    <name type="scientific">Weissella confusa</name>
    <name type="common">Lactobacillus confusus</name>
    <dbReference type="NCBI Taxonomy" id="1583"/>
    <lineage>
        <taxon>Bacteria</taxon>
        <taxon>Bacillati</taxon>
        <taxon>Bacillota</taxon>
        <taxon>Bacilli</taxon>
        <taxon>Lactobacillales</taxon>
        <taxon>Lactobacillaceae</taxon>
        <taxon>Weissella</taxon>
    </lineage>
</organism>
<dbReference type="InterPro" id="IPR006944">
    <property type="entry name" value="Phage/GTA_portal"/>
</dbReference>
<dbReference type="NCBIfam" id="TIGR01537">
    <property type="entry name" value="portal_HK97"/>
    <property type="match status" value="1"/>
</dbReference>
<sequence>MFFEKRSVPIRGSGTSRALSIVNGGLFFTDGYLSAEQAIRNSDVWTAVNIIATDIARVYFHAKDEQVDWLLTHPSRLTNRFNFFQSMVVQMLLDGNAYALRRTDKKYNNGREYFEFLPPSHVTPWLSDDGQTMTYDLRFDNRNEDELKNVDSNDIIHLRWISMNGGLMGQSPLLALRNELDLQANSRRLSLASLKQAVNPSSILKAKGAKLGEEERAAVRTAFEDAQSGDNAGRLLVLDDLFDYQQLEVKTDIAKLLASTDFTRTQIAKAFLLPVNMLGGESEHSNADQVRADYNQTFARYLAPVVEELEQKLGVNVVPDVRRATDLDGSQIEQRVGFLVDKDILSPEMAQQALLKSQSDLITDDIVAKSELEKTLKEGETTDEQSGSTKP</sequence>
<reference evidence="1" key="1">
    <citation type="submission" date="2020-08" db="EMBL/GenBank/DDBJ databases">
        <title>Complete genome sequence of Weissella confusa strain FS54 provides insights into metabolic potential.</title>
        <authorList>
            <person name="Fhoula I."/>
            <person name="Najjari A."/>
            <person name="Lekired A."/>
            <person name="Bessrour-Aouam N."/>
            <person name="Jaballah S."/>
            <person name="Klibi N."/>
            <person name="Ouzari H.-I."/>
        </authorList>
    </citation>
    <scope>NUCLEOTIDE SEQUENCE</scope>
    <source>
        <strain evidence="1">FS54</strain>
    </source>
</reference>
<proteinExistence type="predicted"/>